<name>A0A830GCH2_9EURY</name>
<feature type="domain" description="Amidohydrolase-related" evidence="2">
    <location>
        <begin position="59"/>
        <end position="439"/>
    </location>
</feature>
<organism evidence="3 4">
    <name type="scientific">Halarchaeum nitratireducens</name>
    <dbReference type="NCBI Taxonomy" id="489913"/>
    <lineage>
        <taxon>Archaea</taxon>
        <taxon>Methanobacteriati</taxon>
        <taxon>Methanobacteriota</taxon>
        <taxon>Stenosarchaea group</taxon>
        <taxon>Halobacteria</taxon>
        <taxon>Halobacteriales</taxon>
        <taxon>Halobacteriaceae</taxon>
    </lineage>
</organism>
<keyword evidence="4" id="KW-1185">Reference proteome</keyword>
<dbReference type="Pfam" id="PF01979">
    <property type="entry name" value="Amidohydro_1"/>
    <property type="match status" value="1"/>
</dbReference>
<dbReference type="AlphaFoldDB" id="A0A830GCH2"/>
<sequence>MSDLLVTNGRVVTQNAERDVVADGALAITDERIEAVGPTADIVADYDADRVVDADGGAVIPGLINAHTHVSDVVLRGGAFAADRGLYDWLYNVKRPASVAMTPDEHAVAAALYCLEAIRAGVTTFVENDTEVVWDAPETIEAKLDVYDTAGVRNVYGAGFADSPPDEAFEALLADYQLRDSGVEHPPADHFAIDTDRAVRETERLIERHHGSADGRQSIWPTPIVLASSSTRGLREASRLAEEHDVRTTMHIAEAEVEEADAGLSSIEYLRNAGYLGERTLLGHCVQIDAGDVRLLAKSGTSVAHNFMANMRLATGFAPVVELLDAGVTVGLGTDNANLNDTVNPLSDLRAVASAHKGYHRDPGVIPAQTAFDMVTIDGARAIGRADDLGSLEAGKLADVAIVDLDHPHLTPCPDPVHALVYAAQGFEVETVLCAGDIVMEEREVTTFDDTAAILRDAAAVGADVVERVGIE</sequence>
<evidence type="ECO:0000313" key="4">
    <source>
        <dbReference type="Proteomes" id="UP000608850"/>
    </source>
</evidence>
<evidence type="ECO:0000259" key="2">
    <source>
        <dbReference type="Pfam" id="PF01979"/>
    </source>
</evidence>
<evidence type="ECO:0000256" key="1">
    <source>
        <dbReference type="ARBA" id="ARBA00022801"/>
    </source>
</evidence>
<dbReference type="InterPro" id="IPR032466">
    <property type="entry name" value="Metal_Hydrolase"/>
</dbReference>
<evidence type="ECO:0000313" key="3">
    <source>
        <dbReference type="EMBL" id="GGN21035.1"/>
    </source>
</evidence>
<protein>
    <submittedName>
        <fullName evidence="3">Amidohydrolase</fullName>
    </submittedName>
</protein>
<dbReference type="Gene3D" id="3.20.20.140">
    <property type="entry name" value="Metal-dependent hydrolases"/>
    <property type="match status" value="1"/>
</dbReference>
<dbReference type="SUPFAM" id="SSF51556">
    <property type="entry name" value="Metallo-dependent hydrolases"/>
    <property type="match status" value="1"/>
</dbReference>
<dbReference type="InterPro" id="IPR050287">
    <property type="entry name" value="MTA/SAH_deaminase"/>
</dbReference>
<dbReference type="SUPFAM" id="SSF51338">
    <property type="entry name" value="Composite domain of metallo-dependent hydrolases"/>
    <property type="match status" value="1"/>
</dbReference>
<proteinExistence type="predicted"/>
<dbReference type="EMBL" id="BMOQ01000006">
    <property type="protein sequence ID" value="GGN21035.1"/>
    <property type="molecule type" value="Genomic_DNA"/>
</dbReference>
<dbReference type="PANTHER" id="PTHR43794:SF11">
    <property type="entry name" value="AMIDOHYDROLASE-RELATED DOMAIN-CONTAINING PROTEIN"/>
    <property type="match status" value="1"/>
</dbReference>
<comment type="caution">
    <text evidence="3">The sequence shown here is derived from an EMBL/GenBank/DDBJ whole genome shotgun (WGS) entry which is preliminary data.</text>
</comment>
<dbReference type="RefSeq" id="WP_188879115.1">
    <property type="nucleotide sequence ID" value="NZ_BMOQ01000006.1"/>
</dbReference>
<reference evidence="3 4" key="1">
    <citation type="journal article" date="2019" name="Int. J. Syst. Evol. Microbiol.">
        <title>The Global Catalogue of Microorganisms (GCM) 10K type strain sequencing project: providing services to taxonomists for standard genome sequencing and annotation.</title>
        <authorList>
            <consortium name="The Broad Institute Genomics Platform"/>
            <consortium name="The Broad Institute Genome Sequencing Center for Infectious Disease"/>
            <person name="Wu L."/>
            <person name="Ma J."/>
        </authorList>
    </citation>
    <scope>NUCLEOTIDE SEQUENCE [LARGE SCALE GENOMIC DNA]</scope>
    <source>
        <strain evidence="3 4">JCM 16331</strain>
    </source>
</reference>
<accession>A0A830GCH2</accession>
<dbReference type="OrthoDB" id="24954at2157"/>
<keyword evidence="1" id="KW-0378">Hydrolase</keyword>
<gene>
    <name evidence="3" type="ORF">GCM10009021_22860</name>
</gene>
<dbReference type="InterPro" id="IPR011059">
    <property type="entry name" value="Metal-dep_hydrolase_composite"/>
</dbReference>
<dbReference type="CDD" id="cd01298">
    <property type="entry name" value="ATZ_TRZ_like"/>
    <property type="match status" value="1"/>
</dbReference>
<dbReference type="InterPro" id="IPR006680">
    <property type="entry name" value="Amidohydro-rel"/>
</dbReference>
<dbReference type="GO" id="GO:0016810">
    <property type="term" value="F:hydrolase activity, acting on carbon-nitrogen (but not peptide) bonds"/>
    <property type="evidence" value="ECO:0007669"/>
    <property type="project" value="InterPro"/>
</dbReference>
<dbReference type="Gene3D" id="2.30.40.10">
    <property type="entry name" value="Urease, subunit C, domain 1"/>
    <property type="match status" value="1"/>
</dbReference>
<dbReference type="Proteomes" id="UP000608850">
    <property type="component" value="Unassembled WGS sequence"/>
</dbReference>
<dbReference type="PANTHER" id="PTHR43794">
    <property type="entry name" value="AMINOHYDROLASE SSNA-RELATED"/>
    <property type="match status" value="1"/>
</dbReference>